<evidence type="ECO:0000259" key="5">
    <source>
        <dbReference type="Pfam" id="PF04542"/>
    </source>
</evidence>
<dbReference type="InterPro" id="IPR013249">
    <property type="entry name" value="RNA_pol_sigma70_r4_t2"/>
</dbReference>
<dbReference type="Pfam" id="PF04542">
    <property type="entry name" value="Sigma70_r2"/>
    <property type="match status" value="1"/>
</dbReference>
<keyword evidence="2" id="KW-0805">Transcription regulation</keyword>
<dbReference type="EMBL" id="CP024423">
    <property type="protein sequence ID" value="ATQ57914.1"/>
    <property type="molecule type" value="Genomic_DNA"/>
</dbReference>
<dbReference type="PANTHER" id="PTHR43133">
    <property type="entry name" value="RNA POLYMERASE ECF-TYPE SIGMA FACTO"/>
    <property type="match status" value="1"/>
</dbReference>
<accession>A0A2D2C5Y4</accession>
<geneLocation type="plasmid" evidence="8">
    <name>ptt13-1</name>
</geneLocation>
<gene>
    <name evidence="7" type="ORF">PYTT13_18875</name>
</gene>
<dbReference type="Proteomes" id="UP000229314">
    <property type="component" value="Plasmid pTT13-1"/>
</dbReference>
<dbReference type="InterPro" id="IPR039425">
    <property type="entry name" value="RNA_pol_sigma-70-like"/>
</dbReference>
<name>A0A2D2C5Y4_9RHOB</name>
<evidence type="ECO:0000256" key="1">
    <source>
        <dbReference type="ARBA" id="ARBA00010641"/>
    </source>
</evidence>
<keyword evidence="3" id="KW-0731">Sigma factor</keyword>
<sequence length="157" mass="17922">MGEDVLQHLPALRAYARSLCRRTQDPDDLVQETLLRAIEFAHSYQPGTKLRAWLFTIMRSRFYNDCRRRDRERTGDADCVSSLPRSPPSQEWHLRHREMLAALDAVPVHRREALVLVAVLGESYIAAAAILGCDIGTIKSRVGRARGQLRRVLDPDF</sequence>
<reference evidence="7 8" key="1">
    <citation type="submission" date="2017-10" db="EMBL/GenBank/DDBJ databases">
        <title>Complete genome sequence of Paracoccus yeei TT13 isolated from human skin.</title>
        <authorList>
            <person name="Lee K."/>
            <person name="Lim J.Y."/>
            <person name="Hwang I."/>
        </authorList>
    </citation>
    <scope>NUCLEOTIDE SEQUENCE [LARGE SCALE GENOMIC DNA]</scope>
    <source>
        <strain evidence="7 8">TT13</strain>
        <plasmid evidence="8">Plasmid ptt13-1</plasmid>
    </source>
</reference>
<evidence type="ECO:0000256" key="2">
    <source>
        <dbReference type="ARBA" id="ARBA00023015"/>
    </source>
</evidence>
<dbReference type="InterPro" id="IPR036388">
    <property type="entry name" value="WH-like_DNA-bd_sf"/>
</dbReference>
<dbReference type="AlphaFoldDB" id="A0A2D2C5Y4"/>
<dbReference type="InterPro" id="IPR013325">
    <property type="entry name" value="RNA_pol_sigma_r2"/>
</dbReference>
<organism evidence="7 8">
    <name type="scientific">Paracoccus yeei</name>
    <dbReference type="NCBI Taxonomy" id="147645"/>
    <lineage>
        <taxon>Bacteria</taxon>
        <taxon>Pseudomonadati</taxon>
        <taxon>Pseudomonadota</taxon>
        <taxon>Alphaproteobacteria</taxon>
        <taxon>Rhodobacterales</taxon>
        <taxon>Paracoccaceae</taxon>
        <taxon>Paracoccus</taxon>
    </lineage>
</organism>
<comment type="similarity">
    <text evidence="1">Belongs to the sigma-70 factor family. ECF subfamily.</text>
</comment>
<dbReference type="SUPFAM" id="SSF88659">
    <property type="entry name" value="Sigma3 and sigma4 domains of RNA polymerase sigma factors"/>
    <property type="match status" value="1"/>
</dbReference>
<dbReference type="GO" id="GO:0016987">
    <property type="term" value="F:sigma factor activity"/>
    <property type="evidence" value="ECO:0007669"/>
    <property type="project" value="UniProtKB-KW"/>
</dbReference>
<dbReference type="NCBIfam" id="TIGR02937">
    <property type="entry name" value="sigma70-ECF"/>
    <property type="match status" value="1"/>
</dbReference>
<dbReference type="Gene3D" id="1.10.1740.10">
    <property type="match status" value="1"/>
</dbReference>
<proteinExistence type="inferred from homology"/>
<dbReference type="InterPro" id="IPR007627">
    <property type="entry name" value="RNA_pol_sigma70_r2"/>
</dbReference>
<evidence type="ECO:0000313" key="8">
    <source>
        <dbReference type="Proteomes" id="UP000229314"/>
    </source>
</evidence>
<keyword evidence="7" id="KW-0614">Plasmid</keyword>
<dbReference type="RefSeq" id="WP_099650313.1">
    <property type="nucleotide sequence ID" value="NZ_CP024423.1"/>
</dbReference>
<evidence type="ECO:0000313" key="7">
    <source>
        <dbReference type="EMBL" id="ATQ57914.1"/>
    </source>
</evidence>
<dbReference type="InterPro" id="IPR013324">
    <property type="entry name" value="RNA_pol_sigma_r3/r4-like"/>
</dbReference>
<dbReference type="PANTHER" id="PTHR43133:SF25">
    <property type="entry name" value="RNA POLYMERASE SIGMA FACTOR RFAY-RELATED"/>
    <property type="match status" value="1"/>
</dbReference>
<dbReference type="Gene3D" id="1.10.10.10">
    <property type="entry name" value="Winged helix-like DNA-binding domain superfamily/Winged helix DNA-binding domain"/>
    <property type="match status" value="1"/>
</dbReference>
<evidence type="ECO:0000256" key="4">
    <source>
        <dbReference type="ARBA" id="ARBA00023163"/>
    </source>
</evidence>
<keyword evidence="4" id="KW-0804">Transcription</keyword>
<dbReference type="GeneID" id="78899716"/>
<feature type="domain" description="RNA polymerase sigma factor 70 region 4 type 2" evidence="6">
    <location>
        <begin position="97"/>
        <end position="149"/>
    </location>
</feature>
<evidence type="ECO:0000259" key="6">
    <source>
        <dbReference type="Pfam" id="PF08281"/>
    </source>
</evidence>
<dbReference type="InterPro" id="IPR014284">
    <property type="entry name" value="RNA_pol_sigma-70_dom"/>
</dbReference>
<dbReference type="GO" id="GO:0003677">
    <property type="term" value="F:DNA binding"/>
    <property type="evidence" value="ECO:0007669"/>
    <property type="project" value="InterPro"/>
</dbReference>
<feature type="domain" description="RNA polymerase sigma-70 region 2" evidence="5">
    <location>
        <begin position="6"/>
        <end position="71"/>
    </location>
</feature>
<dbReference type="Pfam" id="PF08281">
    <property type="entry name" value="Sigma70_r4_2"/>
    <property type="match status" value="1"/>
</dbReference>
<dbReference type="GO" id="GO:0006352">
    <property type="term" value="P:DNA-templated transcription initiation"/>
    <property type="evidence" value="ECO:0007669"/>
    <property type="project" value="InterPro"/>
</dbReference>
<evidence type="ECO:0000256" key="3">
    <source>
        <dbReference type="ARBA" id="ARBA00023082"/>
    </source>
</evidence>
<protein>
    <submittedName>
        <fullName evidence="7">RNA polymerase subunit sigma</fullName>
    </submittedName>
</protein>
<dbReference type="SUPFAM" id="SSF88946">
    <property type="entry name" value="Sigma2 domain of RNA polymerase sigma factors"/>
    <property type="match status" value="1"/>
</dbReference>